<dbReference type="PANTHER" id="PTHR12526:SF630">
    <property type="entry name" value="GLYCOSYLTRANSFERASE"/>
    <property type="match status" value="1"/>
</dbReference>
<keyword evidence="2" id="KW-0808">Transferase</keyword>
<feature type="domain" description="Glycosyltransferase subfamily 4-like N-terminal" evidence="1">
    <location>
        <begin position="46"/>
        <end position="160"/>
    </location>
</feature>
<comment type="caution">
    <text evidence="2">The sequence shown here is derived from an EMBL/GenBank/DDBJ whole genome shotgun (WGS) entry which is preliminary data.</text>
</comment>
<dbReference type="Pfam" id="PF13439">
    <property type="entry name" value="Glyco_transf_4"/>
    <property type="match status" value="1"/>
</dbReference>
<sequence length="352" mass="40665">MMRIKNKILVVGPDMAESGGVATVMQHFADQQANLTDFDIQLLVTWRQRWIWNFIKVVLRYRILLHRRNIDLVHIHVSERGSFWRAAIITWLTPRRIPVIHHYHAAEFDVFYKSQGRLFKWIIRKTIDRASQVIVLSQSWLTFFTALTKTDILIIHNGVPIPNEQLQVNETSKKVVTFGRIGKRKGTYDLVRVAKQVHQLDANITFDVYGDGTTTDLENVQNQIKLAGMAEVIRLHDWVDDVYEPMQDAMLHFLPSYHEGLPMAILESMAYGLPNLATRIGGIPELIDGRSNGYLVDAGSIEQMTKLIYKYAQMGIDEKLITSNLARQTIIEQYSLGKMFEQVTKLYERILR</sequence>
<proteinExistence type="predicted"/>
<accession>A0A6C2C774</accession>
<dbReference type="SUPFAM" id="SSF53756">
    <property type="entry name" value="UDP-Glycosyltransferase/glycogen phosphorylase"/>
    <property type="match status" value="1"/>
</dbReference>
<dbReference type="RefSeq" id="WP_148622430.1">
    <property type="nucleotide sequence ID" value="NZ_SDGZ01000013.1"/>
</dbReference>
<dbReference type="AlphaFoldDB" id="A0A6C2C774"/>
<dbReference type="Pfam" id="PF13692">
    <property type="entry name" value="Glyco_trans_1_4"/>
    <property type="match status" value="1"/>
</dbReference>
<evidence type="ECO:0000259" key="1">
    <source>
        <dbReference type="Pfam" id="PF13439"/>
    </source>
</evidence>
<dbReference type="EMBL" id="SDGZ01000013">
    <property type="protein sequence ID" value="TYC49871.1"/>
    <property type="molecule type" value="Genomic_DNA"/>
</dbReference>
<evidence type="ECO:0000313" key="2">
    <source>
        <dbReference type="EMBL" id="TYC49871.1"/>
    </source>
</evidence>
<protein>
    <submittedName>
        <fullName evidence="2">Glycosyltransferase</fullName>
    </submittedName>
</protein>
<evidence type="ECO:0000313" key="3">
    <source>
        <dbReference type="Proteomes" id="UP000371977"/>
    </source>
</evidence>
<dbReference type="Gene3D" id="3.40.50.2000">
    <property type="entry name" value="Glycogen Phosphorylase B"/>
    <property type="match status" value="2"/>
</dbReference>
<dbReference type="Proteomes" id="UP000371977">
    <property type="component" value="Unassembled WGS sequence"/>
</dbReference>
<gene>
    <name evidence="2" type="ORF">ESZ50_04580</name>
</gene>
<dbReference type="OrthoDB" id="9806653at2"/>
<organism evidence="2 3">
    <name type="scientific">Weissella muntiaci</name>
    <dbReference type="NCBI Taxonomy" id="2508881"/>
    <lineage>
        <taxon>Bacteria</taxon>
        <taxon>Bacillati</taxon>
        <taxon>Bacillota</taxon>
        <taxon>Bacilli</taxon>
        <taxon>Lactobacillales</taxon>
        <taxon>Lactobacillaceae</taxon>
        <taxon>Weissella</taxon>
    </lineage>
</organism>
<name>A0A6C2C774_9LACO</name>
<dbReference type="PANTHER" id="PTHR12526">
    <property type="entry name" value="GLYCOSYLTRANSFERASE"/>
    <property type="match status" value="1"/>
</dbReference>
<keyword evidence="3" id="KW-1185">Reference proteome</keyword>
<dbReference type="CDD" id="cd03811">
    <property type="entry name" value="GT4_GT28_WabH-like"/>
    <property type="match status" value="1"/>
</dbReference>
<reference evidence="2 3" key="1">
    <citation type="submission" date="2019-01" db="EMBL/GenBank/DDBJ databases">
        <title>Weissella sp. nov., a novel lactic acid bacterium isolated from animal feces.</title>
        <authorList>
            <person name="Wang L.-T."/>
        </authorList>
    </citation>
    <scope>NUCLEOTIDE SEQUENCE [LARGE SCALE GENOMIC DNA]</scope>
    <source>
        <strain evidence="2 3">8H-2</strain>
    </source>
</reference>
<dbReference type="GO" id="GO:0016740">
    <property type="term" value="F:transferase activity"/>
    <property type="evidence" value="ECO:0007669"/>
    <property type="project" value="UniProtKB-KW"/>
</dbReference>
<dbReference type="InterPro" id="IPR028098">
    <property type="entry name" value="Glyco_trans_4-like_N"/>
</dbReference>